<reference evidence="5 6" key="1">
    <citation type="submission" date="2017-05" db="EMBL/GenBank/DDBJ databases">
        <title>Sequencing of Escherichia coli that cause persistent and transient Mastitis.</title>
        <authorList>
            <person name="Thacker T.C."/>
            <person name="Lippolis J.D."/>
            <person name="Brunelle B.W."/>
            <person name="Casey T.A."/>
            <person name="Reinhardt T.A."/>
            <person name="Sacco R.E."/>
            <person name="Holman D.B."/>
        </authorList>
    </citation>
    <scope>NUCLEOTIDE SEQUENCE [LARGE SCALE GENOMIC DNA]</scope>
    <source>
        <strain evidence="5 6">ECA-B</strain>
    </source>
</reference>
<name>A0A0Q3YVT0_ECOLX</name>
<organism evidence="4 9">
    <name type="scientific">Escherichia coli</name>
    <dbReference type="NCBI Taxonomy" id="562"/>
    <lineage>
        <taxon>Bacteria</taxon>
        <taxon>Pseudomonadati</taxon>
        <taxon>Pseudomonadota</taxon>
        <taxon>Gammaproteobacteria</taxon>
        <taxon>Enterobacterales</taxon>
        <taxon>Enterobacteriaceae</taxon>
        <taxon>Escherichia</taxon>
    </lineage>
</organism>
<dbReference type="EMBL" id="CP031546">
    <property type="protein sequence ID" value="AXO08929.1"/>
    <property type="molecule type" value="Genomic_DNA"/>
</dbReference>
<reference evidence="3 8" key="3">
    <citation type="submission" date="2018-08" db="EMBL/GenBank/DDBJ databases">
        <title>Complete genome sequencing and genomic characterization of five Escherichia coli strains co-producing MCR-1 and ESBLs from different origins in China.</title>
        <authorList>
            <person name="Bai L."/>
        </authorList>
    </citation>
    <scope>NUCLEOTIDE SEQUENCE [LARGE SCALE GENOMIC DNA]</scope>
    <source>
        <strain evidence="3">Cq9</strain>
        <strain evidence="8">cq9</strain>
    </source>
</reference>
<evidence type="ECO:0000313" key="5">
    <source>
        <dbReference type="EMBL" id="OWW55477.1"/>
    </source>
</evidence>
<sequence length="65" mass="7597">MVDTNSTFFYFYCAVCFFVICDIKQKKPHLLLKIIKLNEIGFYVMLLNINSVVCCGIYQCIYSHS</sequence>
<keyword evidence="1" id="KW-0812">Transmembrane</keyword>
<accession>A0A0Q3YVT0</accession>
<proteinExistence type="predicted"/>
<dbReference type="Proteomes" id="UP000256244">
    <property type="component" value="Chromosome"/>
</dbReference>
<evidence type="ECO:0000313" key="7">
    <source>
        <dbReference type="Proteomes" id="UP000234238"/>
    </source>
</evidence>
<evidence type="ECO:0000313" key="6">
    <source>
        <dbReference type="Proteomes" id="UP000197270"/>
    </source>
</evidence>
<feature type="transmembrane region" description="Helical" evidence="1">
    <location>
        <begin position="6"/>
        <end position="23"/>
    </location>
</feature>
<dbReference type="EMBL" id="NHTF01000030">
    <property type="protein sequence ID" value="OWW55477.1"/>
    <property type="molecule type" value="Genomic_DNA"/>
</dbReference>
<feature type="transmembrane region" description="Helical" evidence="1">
    <location>
        <begin position="43"/>
        <end position="64"/>
    </location>
</feature>
<dbReference type="Proteomes" id="UP000197270">
    <property type="component" value="Unassembled WGS sequence"/>
</dbReference>
<protein>
    <submittedName>
        <fullName evidence="4">Uncharacterized protein</fullName>
    </submittedName>
</protein>
<keyword evidence="1" id="KW-1133">Transmembrane helix</keyword>
<evidence type="ECO:0000256" key="1">
    <source>
        <dbReference type="SAM" id="Phobius"/>
    </source>
</evidence>
<gene>
    <name evidence="5" type="ORF">CCS08_11365</name>
    <name evidence="2" type="ORF">CR538_03990</name>
    <name evidence="3" type="ORF">DS732_22690</name>
    <name evidence="4" type="ORF">FJQ40_07650</name>
</gene>
<dbReference type="EMBL" id="CP024141">
    <property type="protein sequence ID" value="AUJ99640.1"/>
    <property type="molecule type" value="Genomic_DNA"/>
</dbReference>
<dbReference type="EMBL" id="AASDBN010000010">
    <property type="protein sequence ID" value="EFB1697297.1"/>
    <property type="molecule type" value="Genomic_DNA"/>
</dbReference>
<evidence type="ECO:0000313" key="9">
    <source>
        <dbReference type="Proteomes" id="UP000533284"/>
    </source>
</evidence>
<evidence type="ECO:0000313" key="2">
    <source>
        <dbReference type="EMBL" id="AUJ99640.1"/>
    </source>
</evidence>
<dbReference type="Proteomes" id="UP000234238">
    <property type="component" value="Chromosome"/>
</dbReference>
<reference evidence="4 9" key="4">
    <citation type="submission" date="2019-06" db="EMBL/GenBank/DDBJ databases">
        <authorList>
            <consortium name="GenomeTrakr network: Whole genome sequencing for foodborne pathogen traceback"/>
        </authorList>
    </citation>
    <scope>NUCLEOTIDE SEQUENCE [LARGE SCALE GENOMIC DNA]</scope>
    <source>
        <strain evidence="4 9">PSU-1847</strain>
    </source>
</reference>
<evidence type="ECO:0000313" key="8">
    <source>
        <dbReference type="Proteomes" id="UP000256244"/>
    </source>
</evidence>
<dbReference type="Proteomes" id="UP000533284">
    <property type="component" value="Unassembled WGS sequence"/>
</dbReference>
<reference evidence="2 7" key="2">
    <citation type="submission" date="2017-10" db="EMBL/GenBank/DDBJ databases">
        <title>mcr-1 positive E.coli isolates in China.</title>
        <authorList>
            <person name="Li B."/>
            <person name="Wang X."/>
        </authorList>
    </citation>
    <scope>NUCLEOTIDE SEQUENCE [LARGE SCALE GENOMIC DNA]</scope>
    <source>
        <strain evidence="2 7">14EC029</strain>
    </source>
</reference>
<dbReference type="AlphaFoldDB" id="A0A0Q3YVT0"/>
<evidence type="ECO:0000313" key="4">
    <source>
        <dbReference type="EMBL" id="EFB1697297.1"/>
    </source>
</evidence>
<keyword evidence="1" id="KW-0472">Membrane</keyword>
<evidence type="ECO:0000313" key="3">
    <source>
        <dbReference type="EMBL" id="AXO08929.1"/>
    </source>
</evidence>